<protein>
    <recommendedName>
        <fullName evidence="1">HTH luxR-type domain-containing protein</fullName>
    </recommendedName>
</protein>
<feature type="domain" description="HTH luxR-type" evidence="1">
    <location>
        <begin position="35"/>
        <end position="86"/>
    </location>
</feature>
<organism evidence="2 3">
    <name type="scientific">Nocardioides endophyticus</name>
    <dbReference type="NCBI Taxonomy" id="1353775"/>
    <lineage>
        <taxon>Bacteria</taxon>
        <taxon>Bacillati</taxon>
        <taxon>Actinomycetota</taxon>
        <taxon>Actinomycetes</taxon>
        <taxon>Propionibacteriales</taxon>
        <taxon>Nocardioidaceae</taxon>
        <taxon>Nocardioides</taxon>
    </lineage>
</organism>
<dbReference type="Pfam" id="PF00196">
    <property type="entry name" value="GerE"/>
    <property type="match status" value="1"/>
</dbReference>
<dbReference type="InterPro" id="IPR016032">
    <property type="entry name" value="Sig_transdc_resp-reg_C-effctor"/>
</dbReference>
<dbReference type="Gene3D" id="1.10.10.10">
    <property type="entry name" value="Winged helix-like DNA-binding domain superfamily/Winged helix DNA-binding domain"/>
    <property type="match status" value="1"/>
</dbReference>
<dbReference type="EMBL" id="BAABKN010000019">
    <property type="protein sequence ID" value="GAA4743051.1"/>
    <property type="molecule type" value="Genomic_DNA"/>
</dbReference>
<reference evidence="3" key="1">
    <citation type="journal article" date="2019" name="Int. J. Syst. Evol. Microbiol.">
        <title>The Global Catalogue of Microorganisms (GCM) 10K type strain sequencing project: providing services to taxonomists for standard genome sequencing and annotation.</title>
        <authorList>
            <consortium name="The Broad Institute Genomics Platform"/>
            <consortium name="The Broad Institute Genome Sequencing Center for Infectious Disease"/>
            <person name="Wu L."/>
            <person name="Ma J."/>
        </authorList>
    </citation>
    <scope>NUCLEOTIDE SEQUENCE [LARGE SCALE GENOMIC DNA]</scope>
    <source>
        <strain evidence="3">JCM 18532</strain>
    </source>
</reference>
<accession>A0ABP8Z050</accession>
<dbReference type="SUPFAM" id="SSF46894">
    <property type="entry name" value="C-terminal effector domain of the bipartite response regulators"/>
    <property type="match status" value="1"/>
</dbReference>
<keyword evidence="3" id="KW-1185">Reference proteome</keyword>
<evidence type="ECO:0000313" key="3">
    <source>
        <dbReference type="Proteomes" id="UP001499882"/>
    </source>
</evidence>
<evidence type="ECO:0000259" key="1">
    <source>
        <dbReference type="PROSITE" id="PS50043"/>
    </source>
</evidence>
<dbReference type="PROSITE" id="PS50043">
    <property type="entry name" value="HTH_LUXR_2"/>
    <property type="match status" value="1"/>
</dbReference>
<dbReference type="InterPro" id="IPR036388">
    <property type="entry name" value="WH-like_DNA-bd_sf"/>
</dbReference>
<gene>
    <name evidence="2" type="ORF">GCM10023350_29700</name>
</gene>
<proteinExistence type="predicted"/>
<sequence>MREAHAELRALMSSVADPDVLTRLGSISSILQPEPDSSAVWLTAREVDVLSLVALGFSYAEVARLHLSPQRVKIYMRVIAGRLGAH</sequence>
<name>A0ABP8Z050_9ACTN</name>
<comment type="caution">
    <text evidence="2">The sequence shown here is derived from an EMBL/GenBank/DDBJ whole genome shotgun (WGS) entry which is preliminary data.</text>
</comment>
<dbReference type="Proteomes" id="UP001499882">
    <property type="component" value="Unassembled WGS sequence"/>
</dbReference>
<evidence type="ECO:0000313" key="2">
    <source>
        <dbReference type="EMBL" id="GAA4743051.1"/>
    </source>
</evidence>
<dbReference type="InterPro" id="IPR000792">
    <property type="entry name" value="Tscrpt_reg_LuxR_C"/>
</dbReference>